<keyword evidence="4 15" id="KW-0575">Peroxidase</keyword>
<reference evidence="14" key="1">
    <citation type="journal article" date="2015" name="Genome Announc.">
        <title>Complete Genome Sequence of the Bacteriochlorophyll b-Producing Photosynthetic Bacterium Blastochloris viridis.</title>
        <authorList>
            <person name="Tsukatani Y."/>
            <person name="Hirose Y."/>
            <person name="Harada J."/>
            <person name="Misawa N."/>
            <person name="Mori K."/>
            <person name="Inoue K."/>
            <person name="Tamiaki H."/>
        </authorList>
    </citation>
    <scope>NUCLEOTIDE SEQUENCE [LARGE SCALE GENOMIC DNA]</scope>
    <source>
        <strain evidence="14">DSM 133</strain>
    </source>
</reference>
<proteinExistence type="inferred from homology"/>
<evidence type="ECO:0000256" key="7">
    <source>
        <dbReference type="ARBA" id="ARBA00023157"/>
    </source>
</evidence>
<dbReference type="PATRIC" id="fig|1079.6.peg.1165"/>
<dbReference type="EMBL" id="LN907867">
    <property type="protein sequence ID" value="CUU41574.1"/>
    <property type="molecule type" value="Genomic_DNA"/>
</dbReference>
<name>A0A0H5BBP2_BLAVI</name>
<dbReference type="EC" id="1.11.1.24" evidence="3"/>
<dbReference type="InterPro" id="IPR050924">
    <property type="entry name" value="Peroxiredoxin_BCP/PrxQ"/>
</dbReference>
<dbReference type="PANTHER" id="PTHR42801:SF4">
    <property type="entry name" value="AHPC_TSA FAMILY PROTEIN"/>
    <property type="match status" value="1"/>
</dbReference>
<keyword evidence="6 15" id="KW-0560">Oxidoreductase</keyword>
<dbReference type="Gene3D" id="3.40.30.10">
    <property type="entry name" value="Glutaredoxin"/>
    <property type="match status" value="1"/>
</dbReference>
<dbReference type="OrthoDB" id="9812811at2"/>
<dbReference type="Pfam" id="PF00578">
    <property type="entry name" value="AhpC-TSA"/>
    <property type="match status" value="1"/>
</dbReference>
<comment type="function">
    <text evidence="1">Thiol-specific peroxidase that catalyzes the reduction of hydrogen peroxide and organic hydroperoxides to water and alcohols, respectively. Plays a role in cell protection against oxidative stress by detoxifying peroxides and as sensor of hydrogen peroxide-mediated signaling events.</text>
</comment>
<dbReference type="PROSITE" id="PS51352">
    <property type="entry name" value="THIOREDOXIN_2"/>
    <property type="match status" value="1"/>
</dbReference>
<keyword evidence="8" id="KW-0676">Redox-active center</keyword>
<organism evidence="15 16">
    <name type="scientific">Blastochloris viridis</name>
    <name type="common">Rhodopseudomonas viridis</name>
    <dbReference type="NCBI Taxonomy" id="1079"/>
    <lineage>
        <taxon>Bacteria</taxon>
        <taxon>Pseudomonadati</taxon>
        <taxon>Pseudomonadota</taxon>
        <taxon>Alphaproteobacteria</taxon>
        <taxon>Hyphomicrobiales</taxon>
        <taxon>Blastochloridaceae</taxon>
        <taxon>Blastochloris</taxon>
    </lineage>
</organism>
<dbReference type="AlphaFoldDB" id="A0A0H5BBP2"/>
<evidence type="ECO:0000256" key="5">
    <source>
        <dbReference type="ARBA" id="ARBA00022862"/>
    </source>
</evidence>
<accession>A0A0H5BBP2</accession>
<evidence type="ECO:0000256" key="3">
    <source>
        <dbReference type="ARBA" id="ARBA00013017"/>
    </source>
</evidence>
<dbReference type="GO" id="GO:0034599">
    <property type="term" value="P:cellular response to oxidative stress"/>
    <property type="evidence" value="ECO:0007669"/>
    <property type="project" value="TreeGrafter"/>
</dbReference>
<keyword evidence="5" id="KW-0049">Antioxidant</keyword>
<keyword evidence="7" id="KW-1015">Disulfide bond</keyword>
<evidence type="ECO:0000256" key="6">
    <source>
        <dbReference type="ARBA" id="ARBA00023002"/>
    </source>
</evidence>
<comment type="similarity">
    <text evidence="10">Belongs to the peroxiredoxin family. BCP/PrxQ subfamily.</text>
</comment>
<evidence type="ECO:0000313" key="16">
    <source>
        <dbReference type="Proteomes" id="UP000065734"/>
    </source>
</evidence>
<evidence type="ECO:0000256" key="12">
    <source>
        <dbReference type="ARBA" id="ARBA00049091"/>
    </source>
</evidence>
<dbReference type="InterPro" id="IPR000866">
    <property type="entry name" value="AhpC/TSA"/>
</dbReference>
<evidence type="ECO:0000256" key="8">
    <source>
        <dbReference type="ARBA" id="ARBA00023284"/>
    </source>
</evidence>
<comment type="subunit">
    <text evidence="2">Monomer.</text>
</comment>
<dbReference type="InterPro" id="IPR036249">
    <property type="entry name" value="Thioredoxin-like_sf"/>
</dbReference>
<feature type="domain" description="Thioredoxin" evidence="13">
    <location>
        <begin position="13"/>
        <end position="164"/>
    </location>
</feature>
<dbReference type="CDD" id="cd03017">
    <property type="entry name" value="PRX_BCP"/>
    <property type="match status" value="1"/>
</dbReference>
<dbReference type="STRING" id="1079.BVIR_1124"/>
<comment type="catalytic activity">
    <reaction evidence="12">
        <text>a hydroperoxide + [thioredoxin]-dithiol = an alcohol + [thioredoxin]-disulfide + H2O</text>
        <dbReference type="Rhea" id="RHEA:62620"/>
        <dbReference type="Rhea" id="RHEA-COMP:10698"/>
        <dbReference type="Rhea" id="RHEA-COMP:10700"/>
        <dbReference type="ChEBI" id="CHEBI:15377"/>
        <dbReference type="ChEBI" id="CHEBI:29950"/>
        <dbReference type="ChEBI" id="CHEBI:30879"/>
        <dbReference type="ChEBI" id="CHEBI:35924"/>
        <dbReference type="ChEBI" id="CHEBI:50058"/>
        <dbReference type="EC" id="1.11.1.24"/>
    </reaction>
</comment>
<evidence type="ECO:0000313" key="14">
    <source>
        <dbReference type="EMBL" id="BAR97691.1"/>
    </source>
</evidence>
<dbReference type="PANTHER" id="PTHR42801">
    <property type="entry name" value="THIOREDOXIN-DEPENDENT PEROXIDE REDUCTASE"/>
    <property type="match status" value="1"/>
</dbReference>
<keyword evidence="16" id="KW-1185">Reference proteome</keyword>
<dbReference type="RefSeq" id="WP_055036784.1">
    <property type="nucleotide sequence ID" value="NZ_AP014854.2"/>
</dbReference>
<evidence type="ECO:0000256" key="4">
    <source>
        <dbReference type="ARBA" id="ARBA00022559"/>
    </source>
</evidence>
<evidence type="ECO:0000259" key="13">
    <source>
        <dbReference type="PROSITE" id="PS51352"/>
    </source>
</evidence>
<dbReference type="KEGG" id="bvr:BVIR_1124"/>
<evidence type="ECO:0000313" key="15">
    <source>
        <dbReference type="EMBL" id="CUU41574.1"/>
    </source>
</evidence>
<evidence type="ECO:0000256" key="9">
    <source>
        <dbReference type="ARBA" id="ARBA00032824"/>
    </source>
</evidence>
<protein>
    <recommendedName>
        <fullName evidence="3">thioredoxin-dependent peroxiredoxin</fullName>
        <ecNumber evidence="3">1.11.1.24</ecNumber>
    </recommendedName>
    <alternativeName>
        <fullName evidence="9">Thioredoxin peroxidase</fullName>
    </alternativeName>
    <alternativeName>
        <fullName evidence="11">Thioredoxin-dependent peroxiredoxin Bcp</fullName>
    </alternativeName>
</protein>
<gene>
    <name evidence="15" type="primary">bcp</name>
    <name evidence="14" type="ORF">BV133_98</name>
    <name evidence="15" type="ORF">BVIRIDIS_05670</name>
</gene>
<evidence type="ECO:0000256" key="1">
    <source>
        <dbReference type="ARBA" id="ARBA00003330"/>
    </source>
</evidence>
<dbReference type="FunFam" id="3.40.30.10:FF:000007">
    <property type="entry name" value="Thioredoxin-dependent thiol peroxidase"/>
    <property type="match status" value="1"/>
</dbReference>
<dbReference type="GO" id="GO:0005737">
    <property type="term" value="C:cytoplasm"/>
    <property type="evidence" value="ECO:0007669"/>
    <property type="project" value="TreeGrafter"/>
</dbReference>
<sequence length="164" mass="17056">MVPTDSSTAPAALVVGEPAPAFDLPAAGGGRVSLASFAGKPLVVYFFPKADTQGCTREALAFSALKPAFDRAGVAVIGVSADPISRQDKFKAKHDLAVALGSDETRAMVEAYGVWVEKSLYGKTSMGIERATVLIGPDGRVARVWRKVKVDGHADQVLAAATAL</sequence>
<dbReference type="GO" id="GO:0008379">
    <property type="term" value="F:thioredoxin peroxidase activity"/>
    <property type="evidence" value="ECO:0007669"/>
    <property type="project" value="TreeGrafter"/>
</dbReference>
<dbReference type="InterPro" id="IPR013766">
    <property type="entry name" value="Thioredoxin_domain"/>
</dbReference>
<dbReference type="EMBL" id="AP014854">
    <property type="protein sequence ID" value="BAR97691.1"/>
    <property type="molecule type" value="Genomic_DNA"/>
</dbReference>
<evidence type="ECO:0000256" key="10">
    <source>
        <dbReference type="ARBA" id="ARBA00038489"/>
    </source>
</evidence>
<dbReference type="GO" id="GO:0045454">
    <property type="term" value="P:cell redox homeostasis"/>
    <property type="evidence" value="ECO:0007669"/>
    <property type="project" value="TreeGrafter"/>
</dbReference>
<dbReference type="Proteomes" id="UP000065734">
    <property type="component" value="Chromosome I"/>
</dbReference>
<evidence type="ECO:0000256" key="2">
    <source>
        <dbReference type="ARBA" id="ARBA00011245"/>
    </source>
</evidence>
<reference evidence="16" key="3">
    <citation type="journal article" date="2016" name="Genome Announc.">
        <title>Revised genome sequence of the purple photosynthetic bacterium Blastochloris viridis.</title>
        <authorList>
            <person name="Liu L.N."/>
            <person name="Faulkner M."/>
            <person name="Liu X."/>
            <person name="Huang F."/>
            <person name="Darby A.C."/>
            <person name="Hall N."/>
        </authorList>
    </citation>
    <scope>NUCLEOTIDE SEQUENCE [LARGE SCALE GENOMIC DNA]</scope>
    <source>
        <strain evidence="16">ATCC 19567 / DSM 133 / F</strain>
    </source>
</reference>
<evidence type="ECO:0000256" key="11">
    <source>
        <dbReference type="ARBA" id="ARBA00042639"/>
    </source>
</evidence>
<reference evidence="15" key="2">
    <citation type="submission" date="2015-11" db="EMBL/GenBank/DDBJ databases">
        <authorList>
            <person name="Zhang Y."/>
            <person name="Guo Z."/>
        </authorList>
    </citation>
    <scope>NUCLEOTIDE SEQUENCE</scope>
    <source>
        <strain evidence="15">1</strain>
    </source>
</reference>
<dbReference type="SUPFAM" id="SSF52833">
    <property type="entry name" value="Thioredoxin-like"/>
    <property type="match status" value="1"/>
</dbReference>